<proteinExistence type="predicted"/>
<dbReference type="Proteomes" id="UP001172386">
    <property type="component" value="Unassembled WGS sequence"/>
</dbReference>
<protein>
    <submittedName>
        <fullName evidence="1">RNA-dependent ATPase</fullName>
        <ecNumber evidence="1">3.6.4.13</ecNumber>
    </submittedName>
</protein>
<name>A0ACC2ZRS3_9EURO</name>
<dbReference type="EMBL" id="JAPDRQ010000360">
    <property type="protein sequence ID" value="KAJ9650282.1"/>
    <property type="molecule type" value="Genomic_DNA"/>
</dbReference>
<comment type="caution">
    <text evidence="1">The sequence shown here is derived from an EMBL/GenBank/DDBJ whole genome shotgun (WGS) entry which is preliminary data.</text>
</comment>
<accession>A0ACC2ZRS3</accession>
<dbReference type="EC" id="3.6.4.13" evidence="1"/>
<organism evidence="1 2">
    <name type="scientific">Neophaeococcomyces mojaviensis</name>
    <dbReference type="NCBI Taxonomy" id="3383035"/>
    <lineage>
        <taxon>Eukaryota</taxon>
        <taxon>Fungi</taxon>
        <taxon>Dikarya</taxon>
        <taxon>Ascomycota</taxon>
        <taxon>Pezizomycotina</taxon>
        <taxon>Eurotiomycetes</taxon>
        <taxon>Chaetothyriomycetidae</taxon>
        <taxon>Chaetothyriales</taxon>
        <taxon>Chaetothyriales incertae sedis</taxon>
        <taxon>Neophaeococcomyces</taxon>
    </lineage>
</organism>
<sequence length="519" mass="57207">MSKHRLDDASALKHDKKRRKKDRKEALKYEDITPPSTDATANSTPAPEQQENGDATYKQNASLSSLPQADVDQFYKDESVQITDPQSSNLRPVLQFSHLPVELGASFSSFLSKFEKPSSIQSSAWPFLLSGRDVVGIAETGSGKTLAFGLPLVQRLTQLKKKKGIRAVVIAPTRELAIQVFEQIDLLSKASKLKAVCIYGGTNKDEQRRKVDGANIIVATPGRFKDFMSDATIDISKTRYLVLDEADRMLDKGFEDDIKHIISAMPSSSKRQTAMFTATWPKSIRELAATFMSSPVRITIGRAGPADPLDPDAQTHIDDGELRANPRIKQTVEVMDGTQKSSRLLQLLRQQNKEDRILVFCLYKKEATRIENLLRSNRFPVAGIHGDLAQAARERSLASFKSGESTVLVATDVAARGLDIPNVKLVINVTFPLTAEDYVHRIGRTGRAGKVGKAITFFTEQDKALAGGLVNVLKGAKQDVPEALLKFGTTVKKKQHDAYGAFFKESEDGKTATKITFDD</sequence>
<evidence type="ECO:0000313" key="2">
    <source>
        <dbReference type="Proteomes" id="UP001172386"/>
    </source>
</evidence>
<reference evidence="1" key="1">
    <citation type="submission" date="2022-10" db="EMBL/GenBank/DDBJ databases">
        <title>Culturing micro-colonial fungi from biological soil crusts in the Mojave desert and describing Neophaeococcomyces mojavensis, and introducing the new genera and species Taxawa tesnikishii.</title>
        <authorList>
            <person name="Kurbessoian T."/>
            <person name="Stajich J.E."/>
        </authorList>
    </citation>
    <scope>NUCLEOTIDE SEQUENCE</scope>
    <source>
        <strain evidence="1">JES_112</strain>
    </source>
</reference>
<gene>
    <name evidence="1" type="primary">DBP3</name>
    <name evidence="1" type="ORF">H2198_010403</name>
</gene>
<keyword evidence="2" id="KW-1185">Reference proteome</keyword>
<keyword evidence="1" id="KW-0378">Hydrolase</keyword>
<evidence type="ECO:0000313" key="1">
    <source>
        <dbReference type="EMBL" id="KAJ9650282.1"/>
    </source>
</evidence>